<dbReference type="Pfam" id="PF00155">
    <property type="entry name" value="Aminotran_1_2"/>
    <property type="match status" value="1"/>
</dbReference>
<comment type="similarity">
    <text evidence="3">Belongs to the class-II pyridoxal-phosphate-dependent aminotransferase family. BioF subfamily.</text>
</comment>
<dbReference type="Gene3D" id="3.90.1150.10">
    <property type="entry name" value="Aspartate Aminotransferase, domain 1"/>
    <property type="match status" value="1"/>
</dbReference>
<name>A0ABR7UTZ4_9FLAO</name>
<evidence type="ECO:0000256" key="6">
    <source>
        <dbReference type="RuleBase" id="RU003693"/>
    </source>
</evidence>
<evidence type="ECO:0000259" key="7">
    <source>
        <dbReference type="Pfam" id="PF00155"/>
    </source>
</evidence>
<dbReference type="InterPro" id="IPR015422">
    <property type="entry name" value="PyrdxlP-dep_Trfase_small"/>
</dbReference>
<keyword evidence="4" id="KW-0808">Transferase</keyword>
<dbReference type="InterPro" id="IPR001917">
    <property type="entry name" value="Aminotrans_II_pyridoxalP_BS"/>
</dbReference>
<protein>
    <submittedName>
        <fullName evidence="8">8-amino-7-oxononanoate synthase</fullName>
    </submittedName>
</protein>
<dbReference type="Gene3D" id="3.40.640.10">
    <property type="entry name" value="Type I PLP-dependent aspartate aminotransferase-like (Major domain)"/>
    <property type="match status" value="1"/>
</dbReference>
<accession>A0ABR7UTZ4</accession>
<gene>
    <name evidence="8" type="ORF">B6A10_09530</name>
</gene>
<dbReference type="PANTHER" id="PTHR13693:SF77">
    <property type="entry name" value="8-AMINO-7-OXONONANOATE SYNTHASE"/>
    <property type="match status" value="1"/>
</dbReference>
<comment type="cofactor">
    <cofactor evidence="1 6">
        <name>pyridoxal 5'-phosphate</name>
        <dbReference type="ChEBI" id="CHEBI:597326"/>
    </cofactor>
</comment>
<keyword evidence="9" id="KW-1185">Reference proteome</keyword>
<evidence type="ECO:0000256" key="2">
    <source>
        <dbReference type="ARBA" id="ARBA00005189"/>
    </source>
</evidence>
<organism evidence="8 9">
    <name type="scientific">Flavobacterium pokkalii</name>
    <dbReference type="NCBI Taxonomy" id="1940408"/>
    <lineage>
        <taxon>Bacteria</taxon>
        <taxon>Pseudomonadati</taxon>
        <taxon>Bacteroidota</taxon>
        <taxon>Flavobacteriia</taxon>
        <taxon>Flavobacteriales</taxon>
        <taxon>Flavobacteriaceae</taxon>
        <taxon>Flavobacterium</taxon>
    </lineage>
</organism>
<keyword evidence="5 6" id="KW-0663">Pyridoxal phosphate</keyword>
<reference evidence="8 9" key="1">
    <citation type="journal article" date="2020" name="Microbiol. Res.">
        <title>Flavobacterium pokkalii sp. nov., a novel plant growth promoting native rhizobacteria isolated from pokkali rice grown in coastal saline affected agricultural regions of southern India, Kerala.</title>
        <authorList>
            <person name="Menon R.R."/>
            <person name="Kumari S."/>
            <person name="Viver T."/>
            <person name="Rameshkumar N."/>
        </authorList>
    </citation>
    <scope>NUCLEOTIDE SEQUENCE [LARGE SCALE GENOMIC DNA]</scope>
    <source>
        <strain evidence="8 9">L1I52</strain>
    </source>
</reference>
<evidence type="ECO:0000256" key="5">
    <source>
        <dbReference type="ARBA" id="ARBA00022898"/>
    </source>
</evidence>
<evidence type="ECO:0000256" key="1">
    <source>
        <dbReference type="ARBA" id="ARBA00001933"/>
    </source>
</evidence>
<comment type="pathway">
    <text evidence="2">Lipid metabolism.</text>
</comment>
<dbReference type="InterPro" id="IPR004839">
    <property type="entry name" value="Aminotransferase_I/II_large"/>
</dbReference>
<dbReference type="SUPFAM" id="SSF53383">
    <property type="entry name" value="PLP-dependent transferases"/>
    <property type="match status" value="1"/>
</dbReference>
<dbReference type="PROSITE" id="PS00599">
    <property type="entry name" value="AA_TRANSFER_CLASS_2"/>
    <property type="match status" value="1"/>
</dbReference>
<evidence type="ECO:0000256" key="4">
    <source>
        <dbReference type="ARBA" id="ARBA00022679"/>
    </source>
</evidence>
<evidence type="ECO:0000256" key="3">
    <source>
        <dbReference type="ARBA" id="ARBA00010008"/>
    </source>
</evidence>
<dbReference type="EMBL" id="NASZ01000013">
    <property type="protein sequence ID" value="MBD0725419.1"/>
    <property type="molecule type" value="Genomic_DNA"/>
</dbReference>
<dbReference type="InterPro" id="IPR015421">
    <property type="entry name" value="PyrdxlP-dep_Trfase_major"/>
</dbReference>
<dbReference type="InterPro" id="IPR050087">
    <property type="entry name" value="AON_synthase_class-II"/>
</dbReference>
<proteinExistence type="inferred from homology"/>
<dbReference type="PANTHER" id="PTHR13693">
    <property type="entry name" value="CLASS II AMINOTRANSFERASE/8-AMINO-7-OXONONANOATE SYNTHASE"/>
    <property type="match status" value="1"/>
</dbReference>
<dbReference type="InterPro" id="IPR015424">
    <property type="entry name" value="PyrdxlP-dep_Trfase"/>
</dbReference>
<dbReference type="Proteomes" id="UP000661715">
    <property type="component" value="Unassembled WGS sequence"/>
</dbReference>
<comment type="caution">
    <text evidence="8">The sequence shown here is derived from an EMBL/GenBank/DDBJ whole genome shotgun (WGS) entry which is preliminary data.</text>
</comment>
<dbReference type="RefSeq" id="WP_188220694.1">
    <property type="nucleotide sequence ID" value="NZ_NASZ01000013.1"/>
</dbReference>
<sequence>MKKLPNNLKAKLEARIKNNALRQLPKPNGLIDFASNDYLGFSKSEAIFNAAHQYLLANNCTQNGATGSRLISGNHQIYQEAENYIAQFHQSEAALIFNSGYDANVGFFSSVPQKGDLILYDELCHASIRDGIQLSNAKSYKFKHNDFEDLERLILRSNGNEIIPNEAEVQLTTVYIVTESVFSMDGDCPNIEELLAVSEKYGCYVVVDEAHALGVFGINGSGLVQQFALQNKVFARIVTFGKGLGCHGAAVVGSEELRAYLVNFARSFIYTTGLSPHSVATILVAYQQLETEQNDVHLLRENIVHFNQQKNLLGLKPLFVRSKSAIQSAIIPGNDKVKSIANKLQEKGFDVKPILSPTVPEGQERLRFCLHAFNSKEAITEVLTLLSTFVF</sequence>
<evidence type="ECO:0000313" key="8">
    <source>
        <dbReference type="EMBL" id="MBD0725419.1"/>
    </source>
</evidence>
<evidence type="ECO:0000313" key="9">
    <source>
        <dbReference type="Proteomes" id="UP000661715"/>
    </source>
</evidence>
<feature type="domain" description="Aminotransferase class I/classII large" evidence="7">
    <location>
        <begin position="30"/>
        <end position="383"/>
    </location>
</feature>